<dbReference type="OrthoDB" id="10363790at2759"/>
<protein>
    <recommendedName>
        <fullName evidence="3">DUF4806 domain-containing protein</fullName>
    </recommendedName>
</protein>
<evidence type="ECO:0008006" key="3">
    <source>
        <dbReference type="Google" id="ProtNLM"/>
    </source>
</evidence>
<gene>
    <name evidence="1" type="ORF">HICCMSTLAB_LOCUS12006</name>
</gene>
<dbReference type="AlphaFoldDB" id="A0A8J2HMJ0"/>
<dbReference type="EMBL" id="CAJNRD030001123">
    <property type="protein sequence ID" value="CAG5104446.1"/>
    <property type="molecule type" value="Genomic_DNA"/>
</dbReference>
<evidence type="ECO:0000313" key="2">
    <source>
        <dbReference type="Proteomes" id="UP000786811"/>
    </source>
</evidence>
<organism evidence="1 2">
    <name type="scientific">Cotesia congregata</name>
    <name type="common">Parasitoid wasp</name>
    <name type="synonym">Apanteles congregatus</name>
    <dbReference type="NCBI Taxonomy" id="51543"/>
    <lineage>
        <taxon>Eukaryota</taxon>
        <taxon>Metazoa</taxon>
        <taxon>Ecdysozoa</taxon>
        <taxon>Arthropoda</taxon>
        <taxon>Hexapoda</taxon>
        <taxon>Insecta</taxon>
        <taxon>Pterygota</taxon>
        <taxon>Neoptera</taxon>
        <taxon>Endopterygota</taxon>
        <taxon>Hymenoptera</taxon>
        <taxon>Apocrita</taxon>
        <taxon>Ichneumonoidea</taxon>
        <taxon>Braconidae</taxon>
        <taxon>Microgastrinae</taxon>
        <taxon>Cotesia</taxon>
    </lineage>
</organism>
<proteinExistence type="predicted"/>
<keyword evidence="2" id="KW-1185">Reference proteome</keyword>
<name>A0A8J2HMJ0_COTCN</name>
<reference evidence="1" key="1">
    <citation type="submission" date="2021-04" db="EMBL/GenBank/DDBJ databases">
        <authorList>
            <person name="Chebbi M.A.C M."/>
        </authorList>
    </citation>
    <scope>NUCLEOTIDE SEQUENCE</scope>
</reference>
<dbReference type="Proteomes" id="UP000786811">
    <property type="component" value="Unassembled WGS sequence"/>
</dbReference>
<accession>A0A8J2HMJ0</accession>
<evidence type="ECO:0000313" key="1">
    <source>
        <dbReference type="EMBL" id="CAG5104446.1"/>
    </source>
</evidence>
<comment type="caution">
    <text evidence="1">The sequence shown here is derived from an EMBL/GenBank/DDBJ whole genome shotgun (WGS) entry which is preliminary data.</text>
</comment>
<sequence>MTTLLVKATEQHETSSLKEAEVRADTLNRRDLEDKRFNELKGEVAITGNQIRITDCYSYGIPKKLNEILSHSEKIRDMLVEIKQAHAKIVKPTLEKLLPIKSYKDLKTFEIKFLQEDWISPAIKELIGILTDGEKIHESVFRILETIFSRELAAQFTWDGNNGLKIKGLLVIKKIEVTLRDIAPEYDGFQQDVITWFRKNRNSTLLPD</sequence>